<reference evidence="2" key="1">
    <citation type="submission" date="2021-01" db="EMBL/GenBank/DDBJ databases">
        <authorList>
            <person name="Corre E."/>
            <person name="Pelletier E."/>
            <person name="Niang G."/>
            <person name="Scheremetjew M."/>
            <person name="Finn R."/>
            <person name="Kale V."/>
            <person name="Holt S."/>
            <person name="Cochrane G."/>
            <person name="Meng A."/>
            <person name="Brown T."/>
            <person name="Cohen L."/>
        </authorList>
    </citation>
    <scope>NUCLEOTIDE SEQUENCE</scope>
    <source>
        <strain evidence="2">NIES-2562</strain>
    </source>
</reference>
<proteinExistence type="predicted"/>
<dbReference type="AlphaFoldDB" id="A0A7S3D4V5"/>
<sequence length="159" mass="18492">MRIKEGEHRIGSERRYKIIIQRKGSGELTLKYLTFVYVIFTCCRLLLTPFLARIISCPLIFVSSCIESFLERLFLYSFCVCYLCFCFAADCYLPLPSPFYPLSPLFRLYSPSPLLPSIHTRVCGHTLLPFFACYIFVTATNNVILHLHFYLVYVHAMFA</sequence>
<feature type="transmembrane region" description="Helical" evidence="1">
    <location>
        <begin position="73"/>
        <end position="95"/>
    </location>
</feature>
<organism evidence="2">
    <name type="scientific">Palpitomonas bilix</name>
    <dbReference type="NCBI Taxonomy" id="652834"/>
    <lineage>
        <taxon>Eukaryota</taxon>
        <taxon>Eukaryota incertae sedis</taxon>
    </lineage>
</organism>
<keyword evidence="1" id="KW-0472">Membrane</keyword>
<keyword evidence="1" id="KW-1133">Transmembrane helix</keyword>
<evidence type="ECO:0000313" key="2">
    <source>
        <dbReference type="EMBL" id="CAE0246672.1"/>
    </source>
</evidence>
<dbReference type="EMBL" id="HBIB01013559">
    <property type="protein sequence ID" value="CAE0246672.1"/>
    <property type="molecule type" value="Transcribed_RNA"/>
</dbReference>
<accession>A0A7S3D4V5</accession>
<keyword evidence="1" id="KW-0812">Transmembrane</keyword>
<evidence type="ECO:0000256" key="1">
    <source>
        <dbReference type="SAM" id="Phobius"/>
    </source>
</evidence>
<gene>
    <name evidence="2" type="ORF">PBIL07802_LOCUS8860</name>
</gene>
<feature type="transmembrane region" description="Helical" evidence="1">
    <location>
        <begin position="127"/>
        <end position="153"/>
    </location>
</feature>
<protein>
    <submittedName>
        <fullName evidence="2">Uncharacterized protein</fullName>
    </submittedName>
</protein>
<name>A0A7S3D4V5_9EUKA</name>